<feature type="domain" description="Nephrocystin 3-like N-terminal" evidence="4">
    <location>
        <begin position="107"/>
        <end position="188"/>
    </location>
</feature>
<name>A0AAW0CD21_9AGAR</name>
<dbReference type="SUPFAM" id="SSF52540">
    <property type="entry name" value="P-loop containing nucleoside triphosphate hydrolases"/>
    <property type="match status" value="1"/>
</dbReference>
<organism evidence="5 6">
    <name type="scientific">Paramarasmius palmivorus</name>
    <dbReference type="NCBI Taxonomy" id="297713"/>
    <lineage>
        <taxon>Eukaryota</taxon>
        <taxon>Fungi</taxon>
        <taxon>Dikarya</taxon>
        <taxon>Basidiomycota</taxon>
        <taxon>Agaricomycotina</taxon>
        <taxon>Agaricomycetes</taxon>
        <taxon>Agaricomycetidae</taxon>
        <taxon>Agaricales</taxon>
        <taxon>Marasmiineae</taxon>
        <taxon>Marasmiaceae</taxon>
        <taxon>Paramarasmius</taxon>
    </lineage>
</organism>
<dbReference type="PANTHER" id="PTHR10039:SF14">
    <property type="entry name" value="NACHT DOMAIN-CONTAINING PROTEIN"/>
    <property type="match status" value="1"/>
</dbReference>
<dbReference type="InterPro" id="IPR027417">
    <property type="entry name" value="P-loop_NTPase"/>
</dbReference>
<dbReference type="PANTHER" id="PTHR10039">
    <property type="entry name" value="AMELOGENIN"/>
    <property type="match status" value="1"/>
</dbReference>
<evidence type="ECO:0000259" key="4">
    <source>
        <dbReference type="Pfam" id="PF24883"/>
    </source>
</evidence>
<proteinExistence type="predicted"/>
<evidence type="ECO:0000256" key="3">
    <source>
        <dbReference type="SAM" id="MobiDB-lite"/>
    </source>
</evidence>
<reference evidence="5 6" key="1">
    <citation type="submission" date="2024-01" db="EMBL/GenBank/DDBJ databases">
        <title>A draft genome for a cacao thread blight-causing isolate of Paramarasmius palmivorus.</title>
        <authorList>
            <person name="Baruah I.K."/>
            <person name="Bukari Y."/>
            <person name="Amoako-Attah I."/>
            <person name="Meinhardt L.W."/>
            <person name="Bailey B.A."/>
            <person name="Cohen S.P."/>
        </authorList>
    </citation>
    <scope>NUCLEOTIDE SEQUENCE [LARGE SCALE GENOMIC DNA]</scope>
    <source>
        <strain evidence="5 6">GH-12</strain>
    </source>
</reference>
<dbReference type="Pfam" id="PF24883">
    <property type="entry name" value="NPHP3_N"/>
    <property type="match status" value="1"/>
</dbReference>
<feature type="compositionally biased region" description="Basic residues" evidence="3">
    <location>
        <begin position="1111"/>
        <end position="1121"/>
    </location>
</feature>
<dbReference type="InterPro" id="IPR056884">
    <property type="entry name" value="NPHP3-like_N"/>
</dbReference>
<keyword evidence="1" id="KW-0677">Repeat</keyword>
<dbReference type="EMBL" id="JAYKXP010000048">
    <property type="protein sequence ID" value="KAK7037268.1"/>
    <property type="molecule type" value="Genomic_DNA"/>
</dbReference>
<feature type="coiled-coil region" evidence="2">
    <location>
        <begin position="915"/>
        <end position="1038"/>
    </location>
</feature>
<feature type="region of interest" description="Disordered" evidence="3">
    <location>
        <begin position="1093"/>
        <end position="1121"/>
    </location>
</feature>
<evidence type="ECO:0000256" key="2">
    <source>
        <dbReference type="SAM" id="Coils"/>
    </source>
</evidence>
<keyword evidence="2" id="KW-0175">Coiled coil</keyword>
<dbReference type="Proteomes" id="UP001383192">
    <property type="component" value="Unassembled WGS sequence"/>
</dbReference>
<sequence>MFVNARGFQIHDGQFNVAGGDIVHNWYLAYPLQALWRTVRDVGASHNPESRYPPPQCHPDTRKEVLNVIQTWIHSHSPEDRIFWLYGPAGAGKSALAQTIVGQQDGYLDLIRQAIQKNSDLLHASLEQFQKLILEPMKALGQMHDRPWPIIIDGLDECDVGRVQQRILSILSTTFPTEVLVRFLVSSRPEPPIREVFDTTAFRPYSRRVALDESFRPDRDIKTFLVSGFEQIRKNPRYQHIEFPSPWPAPGILDELVQKACGQFVYAATVLKFVDDEYSDPFTQLELALSPTGAPEPDPGLLELFRDLDSLYHQNLSSDPQRSKVRDIVRALGSIHLSPYRFKLTPRDFEALLLMREGSVILALRGMHSVLDIGGPDEPVRTLHASFGDFLSDPARSGYFCVGDERSQHSFLGCQYLRVIDHYSQVWDKAYEDALSPPQTTIYHEAWANWGYHYSQSNISEEALDALRKIDFTRSFGLYVAGYLHQERGLSSGFKSPGQKLREFFMQVEHVLQRLLSIDDNSYTNLINRGMETTEVLGAAATALGRFLVGDSVAPSWPDAMTELKQKDTDHYHKHLDFFTLKHFEVTMQPEAQLKKAFFREYTRPSTEEEIRAWKSENQNQTKICHRCETLQKQRSQKAETLQCKISPSPSHAECIQCLKEGKPCSLAGEERGLRIMRALQIDTDKFQTLWADFFMVIRRARLVHNGARPEPEKVKEEGEGSCTTVALSTSSSSQSSSLTIFNPNIPALPTTTDTRVTQAIENARAANQNLYEQLVASRLQNEQLCTQLSDTRMQLMTMWNQNKKLNHANRHIDSHFQAAGQEILQVRDENQNLLMRDLYRDGEVDHLNVTVTRLEQEKTELVRLGTQLEVWLHETRQDFAAASARVGELQGENDQLATDVSQLQHAVGQWHAKASKAEQETKDARQEVEQKTDALEAIQAQMSAQAEEMKRLQGALEEAKRDKEETETAIRELQDEHAKKAEEDSKIAYDEASKHAEEIQKLQRENEEIVERLEDEKQTLSSNLERVTEQAERLRTRQIAKSGNLQGLAMELARVRYEFASGKSTREDIENTCDKLGTGLFIMVKRFQVEVEDQPDNGEDGEAEVQVQPPRKKRKMSGVT</sequence>
<protein>
    <recommendedName>
        <fullName evidence="4">Nephrocystin 3-like N-terminal domain-containing protein</fullName>
    </recommendedName>
</protein>
<evidence type="ECO:0000256" key="1">
    <source>
        <dbReference type="ARBA" id="ARBA00022737"/>
    </source>
</evidence>
<evidence type="ECO:0000313" key="6">
    <source>
        <dbReference type="Proteomes" id="UP001383192"/>
    </source>
</evidence>
<accession>A0AAW0CD21</accession>
<dbReference type="AlphaFoldDB" id="A0AAW0CD21"/>
<dbReference type="Gene3D" id="3.40.50.300">
    <property type="entry name" value="P-loop containing nucleotide triphosphate hydrolases"/>
    <property type="match status" value="1"/>
</dbReference>
<feature type="compositionally biased region" description="Acidic residues" evidence="3">
    <location>
        <begin position="1093"/>
        <end position="1104"/>
    </location>
</feature>
<gene>
    <name evidence="5" type="ORF">VNI00_011259</name>
</gene>
<keyword evidence="6" id="KW-1185">Reference proteome</keyword>
<comment type="caution">
    <text evidence="5">The sequence shown here is derived from an EMBL/GenBank/DDBJ whole genome shotgun (WGS) entry which is preliminary data.</text>
</comment>
<evidence type="ECO:0000313" key="5">
    <source>
        <dbReference type="EMBL" id="KAK7037268.1"/>
    </source>
</evidence>